<dbReference type="GO" id="GO:0022857">
    <property type="term" value="F:transmembrane transporter activity"/>
    <property type="evidence" value="ECO:0007669"/>
    <property type="project" value="TreeGrafter"/>
</dbReference>
<evidence type="ECO:0000256" key="10">
    <source>
        <dbReference type="ARBA" id="ARBA00024721"/>
    </source>
</evidence>
<dbReference type="Gene3D" id="3.40.50.300">
    <property type="entry name" value="P-loop containing nucleotide triphosphate hydrolases"/>
    <property type="match status" value="1"/>
</dbReference>
<gene>
    <name evidence="12" type="ORF">PROPAUS_2121</name>
</gene>
<comment type="similarity">
    <text evidence="8">Belongs to the ABC transporter superfamily. HrtA family.</text>
</comment>
<evidence type="ECO:0000256" key="6">
    <source>
        <dbReference type="ARBA" id="ARBA00022840"/>
    </source>
</evidence>
<evidence type="ECO:0000256" key="3">
    <source>
        <dbReference type="ARBA" id="ARBA00022448"/>
    </source>
</evidence>
<dbReference type="PROSITE" id="PS00211">
    <property type="entry name" value="ABC_TRANSPORTER_1"/>
    <property type="match status" value="1"/>
</dbReference>
<dbReference type="InterPro" id="IPR003439">
    <property type="entry name" value="ABC_transporter-like_ATP-bd"/>
</dbReference>
<dbReference type="InterPro" id="IPR003593">
    <property type="entry name" value="AAA+_ATPase"/>
</dbReference>
<dbReference type="PANTHER" id="PTHR24220:SF666">
    <property type="entry name" value="HEMIN IMPORT ATP-BINDING PROTEIN HRTA-RELATED"/>
    <property type="match status" value="1"/>
</dbReference>
<keyword evidence="12" id="KW-0378">Hydrolase</keyword>
<dbReference type="PANTHER" id="PTHR24220">
    <property type="entry name" value="IMPORT ATP-BINDING PROTEIN"/>
    <property type="match status" value="1"/>
</dbReference>
<dbReference type="GO" id="GO:0005524">
    <property type="term" value="F:ATP binding"/>
    <property type="evidence" value="ECO:0007669"/>
    <property type="project" value="UniProtKB-KW"/>
</dbReference>
<keyword evidence="5" id="KW-0547">Nucleotide-binding</keyword>
<proteinExistence type="inferred from homology"/>
<dbReference type="CDD" id="cd03255">
    <property type="entry name" value="ABC_MJ0796_LolCDE_FtsE"/>
    <property type="match status" value="1"/>
</dbReference>
<dbReference type="GO" id="GO:0005886">
    <property type="term" value="C:plasma membrane"/>
    <property type="evidence" value="ECO:0007669"/>
    <property type="project" value="UniProtKB-SubCell"/>
</dbReference>
<dbReference type="RefSeq" id="WP_119162444.1">
    <property type="nucleotide sequence ID" value="NZ_LR134442.1"/>
</dbReference>
<reference evidence="13" key="1">
    <citation type="submission" date="2018-08" db="EMBL/GenBank/DDBJ databases">
        <authorList>
            <person name="Hornung B."/>
        </authorList>
    </citation>
    <scope>NUCLEOTIDE SEQUENCE [LARGE SCALE GENOMIC DNA]</scope>
</reference>
<dbReference type="Pfam" id="PF00005">
    <property type="entry name" value="ABC_tran"/>
    <property type="match status" value="1"/>
</dbReference>
<keyword evidence="4" id="KW-1003">Cell membrane</keyword>
<dbReference type="InterPro" id="IPR015854">
    <property type="entry name" value="ABC_transpr_LolD-like"/>
</dbReference>
<evidence type="ECO:0000256" key="7">
    <source>
        <dbReference type="ARBA" id="ARBA00023136"/>
    </source>
</evidence>
<dbReference type="PROSITE" id="PS50893">
    <property type="entry name" value="ABC_TRANSPORTER_2"/>
    <property type="match status" value="1"/>
</dbReference>
<evidence type="ECO:0000313" key="12">
    <source>
        <dbReference type="EMBL" id="SYZ34119.1"/>
    </source>
</evidence>
<accession>A0A383S9S4</accession>
<feature type="domain" description="ABC transporter" evidence="11">
    <location>
        <begin position="22"/>
        <end position="239"/>
    </location>
</feature>
<keyword evidence="3" id="KW-0813">Transport</keyword>
<evidence type="ECO:0000256" key="8">
    <source>
        <dbReference type="ARBA" id="ARBA00024359"/>
    </source>
</evidence>
<evidence type="ECO:0000259" key="11">
    <source>
        <dbReference type="PROSITE" id="PS50893"/>
    </source>
</evidence>
<evidence type="ECO:0000256" key="5">
    <source>
        <dbReference type="ARBA" id="ARBA00022741"/>
    </source>
</evidence>
<evidence type="ECO:0000256" key="1">
    <source>
        <dbReference type="ARBA" id="ARBA00004202"/>
    </source>
</evidence>
<dbReference type="GO" id="GO:0016887">
    <property type="term" value="F:ATP hydrolysis activity"/>
    <property type="evidence" value="ECO:0007669"/>
    <property type="project" value="InterPro"/>
</dbReference>
<keyword evidence="13" id="KW-1185">Reference proteome</keyword>
<comment type="function">
    <text evidence="10">Part of the ABC transporter complex hrt involved in hemin import. Responsible for energy coupling to the transport system.</text>
</comment>
<comment type="subcellular location">
    <subcellularLocation>
        <location evidence="1">Cell membrane</location>
        <topology evidence="1">Peripheral membrane protein</topology>
    </subcellularLocation>
</comment>
<dbReference type="InterPro" id="IPR017911">
    <property type="entry name" value="MacB-like_ATP-bd"/>
</dbReference>
<dbReference type="InterPro" id="IPR027417">
    <property type="entry name" value="P-loop_NTPase"/>
</dbReference>
<protein>
    <recommendedName>
        <fullName evidence="9">Putative hemin import ATP-binding protein HrtA</fullName>
    </recommendedName>
</protein>
<keyword evidence="6" id="KW-0067">ATP-binding</keyword>
<evidence type="ECO:0000313" key="13">
    <source>
        <dbReference type="Proteomes" id="UP000263928"/>
    </source>
</evidence>
<dbReference type="SMART" id="SM00382">
    <property type="entry name" value="AAA"/>
    <property type="match status" value="1"/>
</dbReference>
<name>A0A383S9S4_9ACTN</name>
<evidence type="ECO:0000256" key="2">
    <source>
        <dbReference type="ARBA" id="ARBA00011131"/>
    </source>
</evidence>
<organism evidence="12 13">
    <name type="scientific">Propionibacterium australiense</name>
    <dbReference type="NCBI Taxonomy" id="119981"/>
    <lineage>
        <taxon>Bacteria</taxon>
        <taxon>Bacillati</taxon>
        <taxon>Actinomycetota</taxon>
        <taxon>Actinomycetes</taxon>
        <taxon>Propionibacteriales</taxon>
        <taxon>Propionibacteriaceae</taxon>
        <taxon>Propionibacterium</taxon>
    </lineage>
</organism>
<comment type="subunit">
    <text evidence="2">The complex is composed of two ATP-binding proteins (HrtA), two transmembrane proteins (HrtB) and a solute-binding protein.</text>
</comment>
<keyword evidence="7" id="KW-0472">Membrane</keyword>
<sequence>MSSTTDRARRAALDGEDGTPVLELSGVSKQYRQGDETIDALCETDLSIRPGEFVGVLGPSGSGKSTLLTIMGGLRTPSTGRIHLAGREITGLPEKERARLRHREMGFVLQNAGLVPYLRVTDQLILHDKVEHAASDDSRRLGLLEALGIADYRDKYPEELSGGERQRVAIAAALYHDPAVVLADEPTAALDSGRATAVARLLAEQTHERGKAAVMVTHDERLLPVCDRVLRMSDGVLSPC</sequence>
<dbReference type="InterPro" id="IPR017871">
    <property type="entry name" value="ABC_transporter-like_CS"/>
</dbReference>
<dbReference type="SUPFAM" id="SSF52540">
    <property type="entry name" value="P-loop containing nucleoside triphosphate hydrolases"/>
    <property type="match status" value="1"/>
</dbReference>
<dbReference type="EMBL" id="UNQJ01000018">
    <property type="protein sequence ID" value="SYZ34119.1"/>
    <property type="molecule type" value="Genomic_DNA"/>
</dbReference>
<evidence type="ECO:0000256" key="4">
    <source>
        <dbReference type="ARBA" id="ARBA00022475"/>
    </source>
</evidence>
<evidence type="ECO:0000256" key="9">
    <source>
        <dbReference type="ARBA" id="ARBA00024432"/>
    </source>
</evidence>
<dbReference type="Proteomes" id="UP000263928">
    <property type="component" value="Unassembled WGS sequence"/>
</dbReference>
<dbReference type="AlphaFoldDB" id="A0A383S9S4"/>